<dbReference type="STRING" id="1618583.US75_C0010G0040"/>
<sequence>MKIISNPVAGEELKELAQEIDGFYIKVVVDLEKEILSAGAKMHVDEEQMLIENGSDKNNLWGGGYDLETKHVAFDSIINIKPGVNASSDILEPAIRKKFEDILRKVLNV</sequence>
<evidence type="ECO:0000313" key="2">
    <source>
        <dbReference type="Proteomes" id="UP000034096"/>
    </source>
</evidence>
<gene>
    <name evidence="1" type="ORF">US75_C0010G0040</name>
</gene>
<accession>A0A0G0L3X8</accession>
<dbReference type="AlphaFoldDB" id="A0A0G0L3X8"/>
<organism evidence="1 2">
    <name type="scientific">Candidatus Woesebacteria bacterium GW2011_GWC1_38_13</name>
    <dbReference type="NCBI Taxonomy" id="1618583"/>
    <lineage>
        <taxon>Bacteria</taxon>
        <taxon>Candidatus Woeseibacteriota</taxon>
    </lineage>
</organism>
<comment type="caution">
    <text evidence="1">The sequence shown here is derived from an EMBL/GenBank/DDBJ whole genome shotgun (WGS) entry which is preliminary data.</text>
</comment>
<reference evidence="1 2" key="1">
    <citation type="journal article" date="2015" name="Nature">
        <title>rRNA introns, odd ribosomes, and small enigmatic genomes across a large radiation of phyla.</title>
        <authorList>
            <person name="Brown C.T."/>
            <person name="Hug L.A."/>
            <person name="Thomas B.C."/>
            <person name="Sharon I."/>
            <person name="Castelle C.J."/>
            <person name="Singh A."/>
            <person name="Wilkins M.J."/>
            <person name="Williams K.H."/>
            <person name="Banfield J.F."/>
        </authorList>
    </citation>
    <scope>NUCLEOTIDE SEQUENCE [LARGE SCALE GENOMIC DNA]</scope>
</reference>
<dbReference type="InterPro" id="IPR043731">
    <property type="entry name" value="DUF5674"/>
</dbReference>
<proteinExistence type="predicted"/>
<protein>
    <submittedName>
        <fullName evidence="1">Uncharacterized protein</fullName>
    </submittedName>
</protein>
<evidence type="ECO:0000313" key="1">
    <source>
        <dbReference type="EMBL" id="KKQ56094.1"/>
    </source>
</evidence>
<dbReference type="Proteomes" id="UP000034096">
    <property type="component" value="Unassembled WGS sequence"/>
</dbReference>
<dbReference type="Pfam" id="PF18924">
    <property type="entry name" value="DUF5674"/>
    <property type="match status" value="1"/>
</dbReference>
<dbReference type="EMBL" id="LBUE01000010">
    <property type="protein sequence ID" value="KKQ56094.1"/>
    <property type="molecule type" value="Genomic_DNA"/>
</dbReference>
<name>A0A0G0L3X8_9BACT</name>